<keyword evidence="2" id="KW-1185">Reference proteome</keyword>
<comment type="caution">
    <text evidence="1">The sequence shown here is derived from an EMBL/GenBank/DDBJ whole genome shotgun (WGS) entry which is preliminary data.</text>
</comment>
<dbReference type="AlphaFoldDB" id="A0A4C1WEU5"/>
<dbReference type="EMBL" id="BGZK01000555">
    <property type="protein sequence ID" value="GBP49946.1"/>
    <property type="molecule type" value="Genomic_DNA"/>
</dbReference>
<protein>
    <submittedName>
        <fullName evidence="1">Uncharacterized protein</fullName>
    </submittedName>
</protein>
<sequence>MLMRREFPRAGGAVACRGAIQNFLNGTAPCERVQRVDVGPPIQDIITTSVTAMTGSPQSEERVGLKSAFPGHEAVVPLAVSLPTWRDISLPRRVARAAGLVAAACQLRTSVAFHLPIWRDRFFSELMFPTDKGPAMRSRLCHESYPSECAFFPVAAVACLMQIYIYSCKVASV</sequence>
<evidence type="ECO:0000313" key="1">
    <source>
        <dbReference type="EMBL" id="GBP49946.1"/>
    </source>
</evidence>
<dbReference type="Proteomes" id="UP000299102">
    <property type="component" value="Unassembled WGS sequence"/>
</dbReference>
<accession>A0A4C1WEU5</accession>
<proteinExistence type="predicted"/>
<name>A0A4C1WEU5_EUMVA</name>
<evidence type="ECO:0000313" key="2">
    <source>
        <dbReference type="Proteomes" id="UP000299102"/>
    </source>
</evidence>
<gene>
    <name evidence="1" type="ORF">EVAR_37029_1</name>
</gene>
<reference evidence="1 2" key="1">
    <citation type="journal article" date="2019" name="Commun. Biol.">
        <title>The bagworm genome reveals a unique fibroin gene that provides high tensile strength.</title>
        <authorList>
            <person name="Kono N."/>
            <person name="Nakamura H."/>
            <person name="Ohtoshi R."/>
            <person name="Tomita M."/>
            <person name="Numata K."/>
            <person name="Arakawa K."/>
        </authorList>
    </citation>
    <scope>NUCLEOTIDE SEQUENCE [LARGE SCALE GENOMIC DNA]</scope>
</reference>
<organism evidence="1 2">
    <name type="scientific">Eumeta variegata</name>
    <name type="common">Bagworm moth</name>
    <name type="synonym">Eumeta japonica</name>
    <dbReference type="NCBI Taxonomy" id="151549"/>
    <lineage>
        <taxon>Eukaryota</taxon>
        <taxon>Metazoa</taxon>
        <taxon>Ecdysozoa</taxon>
        <taxon>Arthropoda</taxon>
        <taxon>Hexapoda</taxon>
        <taxon>Insecta</taxon>
        <taxon>Pterygota</taxon>
        <taxon>Neoptera</taxon>
        <taxon>Endopterygota</taxon>
        <taxon>Lepidoptera</taxon>
        <taxon>Glossata</taxon>
        <taxon>Ditrysia</taxon>
        <taxon>Tineoidea</taxon>
        <taxon>Psychidae</taxon>
        <taxon>Oiketicinae</taxon>
        <taxon>Eumeta</taxon>
    </lineage>
</organism>